<dbReference type="PANTHER" id="PTHR12411">
    <property type="entry name" value="CYSTEINE PROTEASE FAMILY C1-RELATED"/>
    <property type="match status" value="1"/>
</dbReference>
<evidence type="ECO:0000259" key="8">
    <source>
        <dbReference type="SMART" id="SM00645"/>
    </source>
</evidence>
<comment type="similarity">
    <text evidence="1">Belongs to the peptidase C1 family.</text>
</comment>
<dbReference type="InterPro" id="IPR013201">
    <property type="entry name" value="Prot_inhib_I29"/>
</dbReference>
<dbReference type="OrthoDB" id="10253408at2759"/>
<dbReference type="AlphaFoldDB" id="A0A6V7TVU6"/>
<evidence type="ECO:0000256" key="6">
    <source>
        <dbReference type="ARBA" id="ARBA00023157"/>
    </source>
</evidence>
<dbReference type="InterPro" id="IPR039417">
    <property type="entry name" value="Peptidase_C1A_papain-like"/>
</dbReference>
<dbReference type="Proteomes" id="UP000580250">
    <property type="component" value="Unassembled WGS sequence"/>
</dbReference>
<evidence type="ECO:0000259" key="9">
    <source>
        <dbReference type="SMART" id="SM00848"/>
    </source>
</evidence>
<accession>A0A6V7TVU6</accession>
<keyword evidence="6" id="KW-1015">Disulfide bond</keyword>
<comment type="caution">
    <text evidence="10">The sequence shown here is derived from an EMBL/GenBank/DDBJ whole genome shotgun (WGS) entry which is preliminary data.</text>
</comment>
<organism evidence="10 11">
    <name type="scientific">Meloidogyne enterolobii</name>
    <name type="common">Root-knot nematode worm</name>
    <name type="synonym">Meloidogyne mayaguensis</name>
    <dbReference type="NCBI Taxonomy" id="390850"/>
    <lineage>
        <taxon>Eukaryota</taxon>
        <taxon>Metazoa</taxon>
        <taxon>Ecdysozoa</taxon>
        <taxon>Nematoda</taxon>
        <taxon>Chromadorea</taxon>
        <taxon>Rhabditida</taxon>
        <taxon>Tylenchina</taxon>
        <taxon>Tylenchomorpha</taxon>
        <taxon>Tylenchoidea</taxon>
        <taxon>Meloidogynidae</taxon>
        <taxon>Meloidogyninae</taxon>
        <taxon>Meloidogyne</taxon>
    </lineage>
</organism>
<dbReference type="EMBL" id="CAJEWN010000015">
    <property type="protein sequence ID" value="CAD2134730.1"/>
    <property type="molecule type" value="Genomic_DNA"/>
</dbReference>
<keyword evidence="7" id="KW-0812">Transmembrane</keyword>
<sequence length="387" mass="43930">MALYSNQLSLSSENLVAKKKPKKRSLLRIIWTIVRIVLLAIVIAVIAQLTWSFIIFSGVFNNALFKIYSGNGGYFYKFEKEYNRVWKNDRERLERLKVFEENCRKIEELNEEAVERGKNVTYGINSMTDMTDQEFKEMLLPLDANKQLHREGSFIRKMTPIERNNIKTEHPSHFDWRPKGVVTPVKAQGKCGSCWAFASVATTESAYAVAHGVLRSLSEQELLDCNLENFACNGGNVERAFSFIHDTGLVSEGEYPYVAHRQPACLMDEHSKNLTKIESAVFINPDEDSIIDWLLNFGPVNVAISVPPDMKPYRSGIYAPSDFDCKYRVVGLHSLLVVGYGITDNGQKYWIVKNSWGDDWGQENGYVNFIRGVNSCGIEDEPIGLLA</sequence>
<proteinExistence type="inferred from homology"/>
<dbReference type="InterPro" id="IPR025660">
    <property type="entry name" value="Pept_his_AS"/>
</dbReference>
<evidence type="ECO:0000256" key="7">
    <source>
        <dbReference type="SAM" id="Phobius"/>
    </source>
</evidence>
<dbReference type="FunFam" id="3.90.70.10:FF:000103">
    <property type="entry name" value="Hypothetical LOC496748"/>
    <property type="match status" value="1"/>
</dbReference>
<keyword evidence="3" id="KW-0378">Hydrolase</keyword>
<evidence type="ECO:0000256" key="5">
    <source>
        <dbReference type="ARBA" id="ARBA00023145"/>
    </source>
</evidence>
<feature type="domain" description="Peptidase C1A papain C-terminal" evidence="8">
    <location>
        <begin position="170"/>
        <end position="386"/>
    </location>
</feature>
<reference evidence="10 11" key="1">
    <citation type="submission" date="2020-08" db="EMBL/GenBank/DDBJ databases">
        <authorList>
            <person name="Koutsovoulos G."/>
            <person name="Danchin GJ E."/>
        </authorList>
    </citation>
    <scope>NUCLEOTIDE SEQUENCE [LARGE SCALE GENOMIC DNA]</scope>
</reference>
<evidence type="ECO:0000256" key="4">
    <source>
        <dbReference type="ARBA" id="ARBA00022807"/>
    </source>
</evidence>
<dbReference type="GO" id="GO:0006508">
    <property type="term" value="P:proteolysis"/>
    <property type="evidence" value="ECO:0007669"/>
    <property type="project" value="UniProtKB-KW"/>
</dbReference>
<dbReference type="Gene3D" id="3.90.70.10">
    <property type="entry name" value="Cysteine proteinases"/>
    <property type="match status" value="1"/>
</dbReference>
<evidence type="ECO:0000256" key="3">
    <source>
        <dbReference type="ARBA" id="ARBA00022801"/>
    </source>
</evidence>
<dbReference type="PROSITE" id="PS00139">
    <property type="entry name" value="THIOL_PROTEASE_CYS"/>
    <property type="match status" value="1"/>
</dbReference>
<dbReference type="SMART" id="SM00848">
    <property type="entry name" value="Inhibitor_I29"/>
    <property type="match status" value="1"/>
</dbReference>
<gene>
    <name evidence="10" type="ORF">MENT_LOCUS4480</name>
</gene>
<dbReference type="GO" id="GO:0008234">
    <property type="term" value="F:cysteine-type peptidase activity"/>
    <property type="evidence" value="ECO:0007669"/>
    <property type="project" value="UniProtKB-KW"/>
</dbReference>
<dbReference type="PROSITE" id="PS00639">
    <property type="entry name" value="THIOL_PROTEASE_HIS"/>
    <property type="match status" value="1"/>
</dbReference>
<keyword evidence="5" id="KW-0865">Zymogen</keyword>
<keyword evidence="2" id="KW-0645">Protease</keyword>
<evidence type="ECO:0000256" key="2">
    <source>
        <dbReference type="ARBA" id="ARBA00022670"/>
    </source>
</evidence>
<dbReference type="InterPro" id="IPR000668">
    <property type="entry name" value="Peptidase_C1A_C"/>
</dbReference>
<dbReference type="PRINTS" id="PR00705">
    <property type="entry name" value="PAPAIN"/>
</dbReference>
<keyword evidence="4" id="KW-0788">Thiol protease</keyword>
<name>A0A6V7TVU6_MELEN</name>
<dbReference type="SMART" id="SM00645">
    <property type="entry name" value="Pept_C1"/>
    <property type="match status" value="1"/>
</dbReference>
<evidence type="ECO:0000256" key="1">
    <source>
        <dbReference type="ARBA" id="ARBA00008455"/>
    </source>
</evidence>
<dbReference type="InterPro" id="IPR013128">
    <property type="entry name" value="Peptidase_C1A"/>
</dbReference>
<feature type="transmembrane region" description="Helical" evidence="7">
    <location>
        <begin position="29"/>
        <end position="56"/>
    </location>
</feature>
<dbReference type="SUPFAM" id="SSF54001">
    <property type="entry name" value="Cysteine proteinases"/>
    <property type="match status" value="1"/>
</dbReference>
<keyword evidence="7" id="KW-1133">Transmembrane helix</keyword>
<protein>
    <submittedName>
        <fullName evidence="10">Uncharacterized protein</fullName>
    </submittedName>
</protein>
<dbReference type="Pfam" id="PF08246">
    <property type="entry name" value="Inhibitor_I29"/>
    <property type="match status" value="1"/>
</dbReference>
<feature type="domain" description="Cathepsin propeptide inhibitor" evidence="9">
    <location>
        <begin position="75"/>
        <end position="135"/>
    </location>
</feature>
<dbReference type="CDD" id="cd02248">
    <property type="entry name" value="Peptidase_C1A"/>
    <property type="match status" value="1"/>
</dbReference>
<dbReference type="InterPro" id="IPR000169">
    <property type="entry name" value="Pept_cys_AS"/>
</dbReference>
<evidence type="ECO:0000313" key="11">
    <source>
        <dbReference type="Proteomes" id="UP000580250"/>
    </source>
</evidence>
<keyword evidence="7" id="KW-0472">Membrane</keyword>
<evidence type="ECO:0000313" key="10">
    <source>
        <dbReference type="EMBL" id="CAD2134730.1"/>
    </source>
</evidence>
<dbReference type="InterPro" id="IPR038765">
    <property type="entry name" value="Papain-like_cys_pep_sf"/>
</dbReference>
<dbReference type="Pfam" id="PF00112">
    <property type="entry name" value="Peptidase_C1"/>
    <property type="match status" value="1"/>
</dbReference>